<comment type="caution">
    <text evidence="9">The sequence shown here is derived from an EMBL/GenBank/DDBJ whole genome shotgun (WGS) entry which is preliminary data.</text>
</comment>
<evidence type="ECO:0000256" key="7">
    <source>
        <dbReference type="ARBA" id="ARBA00023273"/>
    </source>
</evidence>
<accession>A0A7J8FW04</accession>
<feature type="coiled-coil region" evidence="8">
    <location>
        <begin position="66"/>
        <end position="151"/>
    </location>
</feature>
<evidence type="ECO:0000256" key="8">
    <source>
        <dbReference type="SAM" id="Coils"/>
    </source>
</evidence>
<dbReference type="GO" id="GO:0043010">
    <property type="term" value="P:camera-type eye development"/>
    <property type="evidence" value="ECO:0007669"/>
    <property type="project" value="TreeGrafter"/>
</dbReference>
<evidence type="ECO:0000313" key="10">
    <source>
        <dbReference type="Proteomes" id="UP000550707"/>
    </source>
</evidence>
<sequence>MPPNINWKDIVKVDPDDLPRQEELADNLLVSLSKVEVNELKSESQENLIHLFRITQSLMKMKAQEVELALEEVDKAGEEQAKFENQLKTKVIKLENELEMALQSTGGRDTRFLRDEIRQLEKQLEQKDRELEDMEKELEKEKKVNEQVRHIFSVNLTCSSYLKSICSCFL</sequence>
<keyword evidence="10" id="KW-1185">Reference proteome</keyword>
<gene>
    <name evidence="9" type="ORF">HJG59_002696</name>
</gene>
<dbReference type="PANTHER" id="PTHR18879">
    <property type="entry name" value="CENTROSOMAL PROTEIN OF 290 KDA"/>
    <property type="match status" value="1"/>
</dbReference>
<evidence type="ECO:0000313" key="9">
    <source>
        <dbReference type="EMBL" id="KAF6451974.1"/>
    </source>
</evidence>
<keyword evidence="7" id="KW-0966">Cell projection</keyword>
<keyword evidence="3" id="KW-0963">Cytoplasm</keyword>
<evidence type="ECO:0000256" key="4">
    <source>
        <dbReference type="ARBA" id="ARBA00022794"/>
    </source>
</evidence>
<dbReference type="Proteomes" id="UP000550707">
    <property type="component" value="Unassembled WGS sequence"/>
</dbReference>
<reference evidence="9 10" key="1">
    <citation type="journal article" date="2020" name="Nature">
        <title>Six reference-quality genomes reveal evolution of bat adaptations.</title>
        <authorList>
            <person name="Jebb D."/>
            <person name="Huang Z."/>
            <person name="Pippel M."/>
            <person name="Hughes G.M."/>
            <person name="Lavrichenko K."/>
            <person name="Devanna P."/>
            <person name="Winkler S."/>
            <person name="Jermiin L.S."/>
            <person name="Skirmuntt E.C."/>
            <person name="Katzourakis A."/>
            <person name="Burkitt-Gray L."/>
            <person name="Ray D.A."/>
            <person name="Sullivan K.A.M."/>
            <person name="Roscito J.G."/>
            <person name="Kirilenko B.M."/>
            <person name="Davalos L.M."/>
            <person name="Corthals A.P."/>
            <person name="Power M.L."/>
            <person name="Jones G."/>
            <person name="Ransome R.D."/>
            <person name="Dechmann D.K.N."/>
            <person name="Locatelli A.G."/>
            <person name="Puechmaille S.J."/>
            <person name="Fedrigo O."/>
            <person name="Jarvis E.D."/>
            <person name="Hiller M."/>
            <person name="Vernes S.C."/>
            <person name="Myers E.W."/>
            <person name="Teeling E.C."/>
        </authorList>
    </citation>
    <scope>NUCLEOTIDE SEQUENCE [LARGE SCALE GENOMIC DNA]</scope>
    <source>
        <strain evidence="9">MMolMol1</strain>
        <tissue evidence="9">Muscle</tissue>
    </source>
</reference>
<evidence type="ECO:0000256" key="6">
    <source>
        <dbReference type="ARBA" id="ARBA00023212"/>
    </source>
</evidence>
<organism evidence="9 10">
    <name type="scientific">Molossus molossus</name>
    <name type="common">Pallas' mastiff bat</name>
    <name type="synonym">Vespertilio molossus</name>
    <dbReference type="NCBI Taxonomy" id="27622"/>
    <lineage>
        <taxon>Eukaryota</taxon>
        <taxon>Metazoa</taxon>
        <taxon>Chordata</taxon>
        <taxon>Craniata</taxon>
        <taxon>Vertebrata</taxon>
        <taxon>Euteleostomi</taxon>
        <taxon>Mammalia</taxon>
        <taxon>Eutheria</taxon>
        <taxon>Laurasiatheria</taxon>
        <taxon>Chiroptera</taxon>
        <taxon>Yangochiroptera</taxon>
        <taxon>Molossidae</taxon>
        <taxon>Molossus</taxon>
    </lineage>
</organism>
<dbReference type="EMBL" id="JACASF010000010">
    <property type="protein sequence ID" value="KAF6451974.1"/>
    <property type="molecule type" value="Genomic_DNA"/>
</dbReference>
<keyword evidence="6" id="KW-0206">Cytoskeleton</keyword>
<dbReference type="GO" id="GO:0097711">
    <property type="term" value="P:ciliary basal body-plasma membrane docking"/>
    <property type="evidence" value="ECO:0007669"/>
    <property type="project" value="TreeGrafter"/>
</dbReference>
<evidence type="ECO:0000256" key="1">
    <source>
        <dbReference type="ARBA" id="ARBA00004120"/>
    </source>
</evidence>
<dbReference type="PANTHER" id="PTHR18879:SF20">
    <property type="entry name" value="CENTROSOMAL PROTEIN OF 290 KDA"/>
    <property type="match status" value="1"/>
</dbReference>
<proteinExistence type="predicted"/>
<keyword evidence="5 8" id="KW-0175">Coiled coil</keyword>
<dbReference type="GO" id="GO:1905349">
    <property type="term" value="P:ciliary transition zone assembly"/>
    <property type="evidence" value="ECO:0007669"/>
    <property type="project" value="TreeGrafter"/>
</dbReference>
<keyword evidence="4" id="KW-0970">Cilium biogenesis/degradation</keyword>
<protein>
    <submittedName>
        <fullName evidence="9">Centrosomal protein 290</fullName>
    </submittedName>
</protein>
<dbReference type="GO" id="GO:0034451">
    <property type="term" value="C:centriolar satellite"/>
    <property type="evidence" value="ECO:0007669"/>
    <property type="project" value="TreeGrafter"/>
</dbReference>
<dbReference type="AlphaFoldDB" id="A0A7J8FW04"/>
<dbReference type="GO" id="GO:0035869">
    <property type="term" value="C:ciliary transition zone"/>
    <property type="evidence" value="ECO:0007669"/>
    <property type="project" value="TreeGrafter"/>
</dbReference>
<evidence type="ECO:0000256" key="3">
    <source>
        <dbReference type="ARBA" id="ARBA00022490"/>
    </source>
</evidence>
<evidence type="ECO:0000256" key="5">
    <source>
        <dbReference type="ARBA" id="ARBA00023054"/>
    </source>
</evidence>
<dbReference type="GO" id="GO:1905515">
    <property type="term" value="P:non-motile cilium assembly"/>
    <property type="evidence" value="ECO:0007669"/>
    <property type="project" value="TreeGrafter"/>
</dbReference>
<name>A0A7J8FW04_MOLMO</name>
<evidence type="ECO:0000256" key="2">
    <source>
        <dbReference type="ARBA" id="ARBA00004300"/>
    </source>
</evidence>
<dbReference type="InterPro" id="IPR026201">
    <property type="entry name" value="Cep290"/>
</dbReference>
<comment type="subcellular location">
    <subcellularLocation>
        <location evidence="1">Cytoplasm</location>
        <location evidence="1">Cytoskeleton</location>
        <location evidence="1">Cilium basal body</location>
    </subcellularLocation>
    <subcellularLocation>
        <location evidence="2">Cytoplasm</location>
        <location evidence="2">Cytoskeleton</location>
        <location evidence="2">Microtubule organizing center</location>
        <location evidence="2">Centrosome</location>
    </subcellularLocation>
</comment>
<dbReference type="GO" id="GO:0001822">
    <property type="term" value="P:kidney development"/>
    <property type="evidence" value="ECO:0007669"/>
    <property type="project" value="TreeGrafter"/>
</dbReference>